<dbReference type="GO" id="GO:0047964">
    <property type="term" value="F:glyoxylate reductase (NADH) activity"/>
    <property type="evidence" value="ECO:0007669"/>
    <property type="project" value="UniProtKB-EC"/>
</dbReference>
<protein>
    <submittedName>
        <fullName evidence="8">Glyoxylate reductase</fullName>
        <ecNumber evidence="8">1.1.1.26</ecNumber>
    </submittedName>
</protein>
<keyword evidence="9" id="KW-1185">Reference proteome</keyword>
<dbReference type="Proteomes" id="UP000007239">
    <property type="component" value="Chromosome"/>
</dbReference>
<evidence type="ECO:0000256" key="1">
    <source>
        <dbReference type="ARBA" id="ARBA00005854"/>
    </source>
</evidence>
<keyword evidence="4" id="KW-0520">NAD</keyword>
<dbReference type="eggNOG" id="COG1052">
    <property type="taxonomic scope" value="Bacteria"/>
</dbReference>
<dbReference type="SUPFAM" id="SSF51735">
    <property type="entry name" value="NAD(P)-binding Rossmann-fold domains"/>
    <property type="match status" value="1"/>
</dbReference>
<dbReference type="KEGG" id="txy:Thexy_0793"/>
<evidence type="ECO:0000313" key="8">
    <source>
        <dbReference type="EMBL" id="AEF16834.1"/>
    </source>
</evidence>
<feature type="domain" description="D-isomer specific 2-hydroxyacid dehydrogenase catalytic" evidence="6">
    <location>
        <begin position="16"/>
        <end position="312"/>
    </location>
</feature>
<evidence type="ECO:0000313" key="9">
    <source>
        <dbReference type="Proteomes" id="UP000007239"/>
    </source>
</evidence>
<accession>F6BJ02</accession>
<name>F6BJ02_THEXL</name>
<dbReference type="PROSITE" id="PS00065">
    <property type="entry name" value="D_2_HYDROXYACID_DH_1"/>
    <property type="match status" value="1"/>
</dbReference>
<evidence type="ECO:0000259" key="7">
    <source>
        <dbReference type="Pfam" id="PF02826"/>
    </source>
</evidence>
<dbReference type="Pfam" id="PF02826">
    <property type="entry name" value="2-Hacid_dh_C"/>
    <property type="match status" value="1"/>
</dbReference>
<dbReference type="CDD" id="cd12172">
    <property type="entry name" value="PGDH_like_2"/>
    <property type="match status" value="1"/>
</dbReference>
<keyword evidence="3 5" id="KW-0560">Oxidoreductase</keyword>
<evidence type="ECO:0000256" key="2">
    <source>
        <dbReference type="ARBA" id="ARBA00022605"/>
    </source>
</evidence>
<dbReference type="STRING" id="858215.Thexy_0793"/>
<evidence type="ECO:0000256" key="5">
    <source>
        <dbReference type="RuleBase" id="RU003719"/>
    </source>
</evidence>
<dbReference type="RefSeq" id="WP_013787582.1">
    <property type="nucleotide sequence ID" value="NC_015555.1"/>
</dbReference>
<dbReference type="HOGENOM" id="CLU_019796_1_3_9"/>
<dbReference type="PANTHER" id="PTHR42789">
    <property type="entry name" value="D-ISOMER SPECIFIC 2-HYDROXYACID DEHYDROGENASE FAMILY PROTEIN (AFU_ORTHOLOGUE AFUA_6G10090)"/>
    <property type="match status" value="1"/>
</dbReference>
<dbReference type="GO" id="GO:0051287">
    <property type="term" value="F:NAD binding"/>
    <property type="evidence" value="ECO:0007669"/>
    <property type="project" value="InterPro"/>
</dbReference>
<comment type="similarity">
    <text evidence="1 5">Belongs to the D-isomer specific 2-hydroxyacid dehydrogenase family.</text>
</comment>
<evidence type="ECO:0000256" key="4">
    <source>
        <dbReference type="ARBA" id="ARBA00023027"/>
    </source>
</evidence>
<dbReference type="Pfam" id="PF00389">
    <property type="entry name" value="2-Hacid_dh"/>
    <property type="match status" value="1"/>
</dbReference>
<dbReference type="AlphaFoldDB" id="F6BJ02"/>
<evidence type="ECO:0000259" key="6">
    <source>
        <dbReference type="Pfam" id="PF00389"/>
    </source>
</evidence>
<dbReference type="InterPro" id="IPR029752">
    <property type="entry name" value="D-isomer_DH_CS1"/>
</dbReference>
<dbReference type="EC" id="1.1.1.26" evidence="8"/>
<keyword evidence="2" id="KW-0028">Amino-acid biosynthesis</keyword>
<dbReference type="PANTHER" id="PTHR42789:SF1">
    <property type="entry name" value="D-ISOMER SPECIFIC 2-HYDROXYACID DEHYDROGENASE FAMILY PROTEIN (AFU_ORTHOLOGUE AFUA_6G10090)"/>
    <property type="match status" value="1"/>
</dbReference>
<gene>
    <name evidence="8" type="ordered locus">Thexy_0793</name>
</gene>
<reference evidence="8" key="1">
    <citation type="submission" date="2011-05" db="EMBL/GenBank/DDBJ databases">
        <title>Complete sequence of Thermoanaerobacterium xylanolyticum LX-11.</title>
        <authorList>
            <consortium name="US DOE Joint Genome Institute"/>
            <person name="Lucas S."/>
            <person name="Han J."/>
            <person name="Lapidus A."/>
            <person name="Cheng J.-F."/>
            <person name="Goodwin L."/>
            <person name="Pitluck S."/>
            <person name="Peters L."/>
            <person name="Mikhailova N."/>
            <person name="Lu M."/>
            <person name="Han C."/>
            <person name="Tapia R."/>
            <person name="Land M."/>
            <person name="Hauser L."/>
            <person name="Kyrpides N."/>
            <person name="Ivanova N."/>
            <person name="Pagani I."/>
            <person name="Hemme C."/>
            <person name="Woyke T."/>
        </authorList>
    </citation>
    <scope>NUCLEOTIDE SEQUENCE</scope>
    <source>
        <strain evidence="8">LX-11</strain>
    </source>
</reference>
<dbReference type="EMBL" id="CP002739">
    <property type="protein sequence ID" value="AEF16834.1"/>
    <property type="molecule type" value="Genomic_DNA"/>
</dbReference>
<dbReference type="GO" id="GO:0008652">
    <property type="term" value="P:amino acid biosynthetic process"/>
    <property type="evidence" value="ECO:0007669"/>
    <property type="project" value="UniProtKB-KW"/>
</dbReference>
<proteinExistence type="inferred from homology"/>
<feature type="domain" description="D-isomer specific 2-hydroxyacid dehydrogenase NAD-binding" evidence="7">
    <location>
        <begin position="111"/>
        <end position="283"/>
    </location>
</feature>
<sequence>MKGKILITPRSLQHKKSDIIEMLSDYEVLMNDTGRPFDENELKKLIQDVDGIIVGVDKITREILANAKKLKVITKYGVGLDNIDIEYAKKLGIKITYTPGANKESVADLVFTMILELSRQLFKMDKIVRDNRWDKVIGREVYGKVIGIIGTGNIGKSVAKRATGFDMRILGYDMFPDYEFAKEIGMEYVDLQTLLKNSDYITLHIPFTESMHHFIDREELEMIKTTAYIINTSRGELINEEALYEALKQKRLAGAALDVFEIEPPYNSKLIKLENVILSPHCGASTEDAINRMNMMAVEGLKSVLEGKEPKFVYA</sequence>
<organism evidence="8 9">
    <name type="scientific">Thermoanaerobacterium xylanolyticum (strain ATCC 49914 / DSM 7097 / LX-11)</name>
    <dbReference type="NCBI Taxonomy" id="858215"/>
    <lineage>
        <taxon>Bacteria</taxon>
        <taxon>Bacillati</taxon>
        <taxon>Bacillota</taxon>
        <taxon>Clostridia</taxon>
        <taxon>Thermoanaerobacterales</taxon>
        <taxon>Thermoanaerobacteraceae</taxon>
        <taxon>Thermoanaerobacterium</taxon>
    </lineage>
</organism>
<dbReference type="InterPro" id="IPR006140">
    <property type="entry name" value="D-isomer_DH_NAD-bd"/>
</dbReference>
<evidence type="ECO:0000256" key="3">
    <source>
        <dbReference type="ARBA" id="ARBA00023002"/>
    </source>
</evidence>
<dbReference type="SUPFAM" id="SSF52283">
    <property type="entry name" value="Formate/glycerate dehydrogenase catalytic domain-like"/>
    <property type="match status" value="1"/>
</dbReference>
<dbReference type="InterPro" id="IPR036291">
    <property type="entry name" value="NAD(P)-bd_dom_sf"/>
</dbReference>
<dbReference type="Gene3D" id="3.40.50.720">
    <property type="entry name" value="NAD(P)-binding Rossmann-like Domain"/>
    <property type="match status" value="2"/>
</dbReference>
<dbReference type="FunFam" id="3.40.50.720:FF:000203">
    <property type="entry name" value="D-3-phosphoglycerate dehydrogenase (SerA)"/>
    <property type="match status" value="1"/>
</dbReference>
<dbReference type="InterPro" id="IPR006139">
    <property type="entry name" value="D-isomer_2_OHA_DH_cat_dom"/>
</dbReference>
<dbReference type="InterPro" id="IPR050857">
    <property type="entry name" value="D-2-hydroxyacid_DH"/>
</dbReference>